<dbReference type="InterPro" id="IPR021778">
    <property type="entry name" value="Se/S_carrier-like"/>
</dbReference>
<comment type="caution">
    <text evidence="2">The sequence shown here is derived from an EMBL/GenBank/DDBJ whole genome shotgun (WGS) entry which is preliminary data.</text>
</comment>
<accession>A0A430B386</accession>
<evidence type="ECO:0000313" key="2">
    <source>
        <dbReference type="EMBL" id="RSU14778.1"/>
    </source>
</evidence>
<dbReference type="Proteomes" id="UP000286773">
    <property type="component" value="Unassembled WGS sequence"/>
</dbReference>
<dbReference type="Pfam" id="PF11823">
    <property type="entry name" value="Se_S_carrier"/>
    <property type="match status" value="1"/>
</dbReference>
<sequence length="98" mass="11213">MYRYFVYRCLGQSEKEGLVLGKAVLLVTFDTEHEALSFANVCKRRRIDGRLIPIPRNLSAGCGMAWRSEMIWEEALTAVLTEHQGAIDGHLIRYERGK</sequence>
<keyword evidence="3" id="KW-1185">Reference proteome</keyword>
<name>A0A430B386_9ENTE</name>
<protein>
    <recommendedName>
        <fullName evidence="1">Putative Se/S carrier protein-like domain-containing protein</fullName>
    </recommendedName>
</protein>
<feature type="domain" description="Putative Se/S carrier protein-like" evidence="1">
    <location>
        <begin position="26"/>
        <end position="89"/>
    </location>
</feature>
<evidence type="ECO:0000313" key="3">
    <source>
        <dbReference type="Proteomes" id="UP000286773"/>
    </source>
</evidence>
<evidence type="ECO:0000259" key="1">
    <source>
        <dbReference type="Pfam" id="PF11823"/>
    </source>
</evidence>
<reference evidence="2 3" key="1">
    <citation type="submission" date="2017-05" db="EMBL/GenBank/DDBJ databases">
        <title>Vagococcus spp. assemblies.</title>
        <authorList>
            <person name="Gulvik C.A."/>
        </authorList>
    </citation>
    <scope>NUCLEOTIDE SEQUENCE [LARGE SCALE GENOMIC DNA]</scope>
    <source>
        <strain evidence="2 3">LMG 24798</strain>
    </source>
</reference>
<organism evidence="2 3">
    <name type="scientific">Vagococcus acidifermentans</name>
    <dbReference type="NCBI Taxonomy" id="564710"/>
    <lineage>
        <taxon>Bacteria</taxon>
        <taxon>Bacillati</taxon>
        <taxon>Bacillota</taxon>
        <taxon>Bacilli</taxon>
        <taxon>Lactobacillales</taxon>
        <taxon>Enterococcaceae</taxon>
        <taxon>Vagococcus</taxon>
    </lineage>
</organism>
<gene>
    <name evidence="2" type="ORF">CBF27_02030</name>
</gene>
<dbReference type="AlphaFoldDB" id="A0A430B386"/>
<dbReference type="EMBL" id="NGKC01000001">
    <property type="protein sequence ID" value="RSU14778.1"/>
    <property type="molecule type" value="Genomic_DNA"/>
</dbReference>
<proteinExistence type="predicted"/>
<dbReference type="OrthoDB" id="2187432at2"/>